<reference evidence="2 3" key="1">
    <citation type="submission" date="2018-02" db="EMBL/GenBank/DDBJ databases">
        <title>The genomes of Aspergillus section Nigri reveals drivers in fungal speciation.</title>
        <authorList>
            <consortium name="DOE Joint Genome Institute"/>
            <person name="Vesth T.C."/>
            <person name="Nybo J."/>
            <person name="Theobald S."/>
            <person name="Brandl J."/>
            <person name="Frisvad J.C."/>
            <person name="Nielsen K.F."/>
            <person name="Lyhne E.K."/>
            <person name="Kogle M.E."/>
            <person name="Kuo A."/>
            <person name="Riley R."/>
            <person name="Clum A."/>
            <person name="Nolan M."/>
            <person name="Lipzen A."/>
            <person name="Salamov A."/>
            <person name="Henrissat B."/>
            <person name="Wiebenga A."/>
            <person name="De vries R.P."/>
            <person name="Grigoriev I.V."/>
            <person name="Mortensen U.H."/>
            <person name="Andersen M.R."/>
            <person name="Baker S.E."/>
        </authorList>
    </citation>
    <scope>NUCLEOTIDE SEQUENCE [LARGE SCALE GENOMIC DNA]</scope>
    <source>
        <strain evidence="2 3">CBS 707.79</strain>
    </source>
</reference>
<organism evidence="2 3">
    <name type="scientific">Aspergillus ellipticus CBS 707.79</name>
    <dbReference type="NCBI Taxonomy" id="1448320"/>
    <lineage>
        <taxon>Eukaryota</taxon>
        <taxon>Fungi</taxon>
        <taxon>Dikarya</taxon>
        <taxon>Ascomycota</taxon>
        <taxon>Pezizomycotina</taxon>
        <taxon>Eurotiomycetes</taxon>
        <taxon>Eurotiomycetidae</taxon>
        <taxon>Eurotiales</taxon>
        <taxon>Aspergillaceae</taxon>
        <taxon>Aspergillus</taxon>
        <taxon>Aspergillus subgen. Circumdati</taxon>
    </lineage>
</organism>
<keyword evidence="1" id="KW-0812">Transmembrane</keyword>
<evidence type="ECO:0000256" key="1">
    <source>
        <dbReference type="SAM" id="Phobius"/>
    </source>
</evidence>
<dbReference type="EMBL" id="KZ825923">
    <property type="protein sequence ID" value="PYH92187.1"/>
    <property type="molecule type" value="Genomic_DNA"/>
</dbReference>
<feature type="transmembrane region" description="Helical" evidence="1">
    <location>
        <begin position="82"/>
        <end position="101"/>
    </location>
</feature>
<name>A0A319DD36_9EURO</name>
<protein>
    <submittedName>
        <fullName evidence="2">Uncharacterized protein</fullName>
    </submittedName>
</protein>
<keyword evidence="1" id="KW-1133">Transmembrane helix</keyword>
<sequence>MVSGVRYDRDLKLYPLTPYYWVFFGCMNVVSPRQPRARASIRRIIASSLRTIADSDTLAGAEVRLAWGYNTEGVYSCPHLGVVIWAGFLAFSTGTLVYLIVSK</sequence>
<evidence type="ECO:0000313" key="3">
    <source>
        <dbReference type="Proteomes" id="UP000247810"/>
    </source>
</evidence>
<dbReference type="VEuPathDB" id="FungiDB:BO71DRAFT_30110"/>
<dbReference type="Proteomes" id="UP000247810">
    <property type="component" value="Unassembled WGS sequence"/>
</dbReference>
<accession>A0A319DD36</accession>
<gene>
    <name evidence="2" type="ORF">BO71DRAFT_30110</name>
</gene>
<dbReference type="AlphaFoldDB" id="A0A319DD36"/>
<keyword evidence="1" id="KW-0472">Membrane</keyword>
<dbReference type="PROSITE" id="PS51257">
    <property type="entry name" value="PROKAR_LIPOPROTEIN"/>
    <property type="match status" value="1"/>
</dbReference>
<proteinExistence type="predicted"/>
<evidence type="ECO:0000313" key="2">
    <source>
        <dbReference type="EMBL" id="PYH92187.1"/>
    </source>
</evidence>
<keyword evidence="3" id="KW-1185">Reference proteome</keyword>